<dbReference type="EMBL" id="VFPO01000001">
    <property type="protein sequence ID" value="TQM71916.1"/>
    <property type="molecule type" value="Genomic_DNA"/>
</dbReference>
<comment type="caution">
    <text evidence="7">The sequence shown here is derived from an EMBL/GenBank/DDBJ whole genome shotgun (WGS) entry which is preliminary data.</text>
</comment>
<keyword evidence="4 5" id="KW-0472">Membrane</keyword>
<keyword evidence="3 5" id="KW-1133">Transmembrane helix</keyword>
<evidence type="ECO:0000313" key="8">
    <source>
        <dbReference type="Proteomes" id="UP000316706"/>
    </source>
</evidence>
<keyword evidence="8" id="KW-1185">Reference proteome</keyword>
<evidence type="ECO:0000313" key="7">
    <source>
        <dbReference type="EMBL" id="TQM71916.1"/>
    </source>
</evidence>
<evidence type="ECO:0000256" key="2">
    <source>
        <dbReference type="ARBA" id="ARBA00022692"/>
    </source>
</evidence>
<feature type="domain" description="DUF202" evidence="6">
    <location>
        <begin position="5"/>
        <end position="63"/>
    </location>
</feature>
<name>A0A543IMV1_9ACTN</name>
<evidence type="ECO:0000259" key="6">
    <source>
        <dbReference type="Pfam" id="PF02656"/>
    </source>
</evidence>
<evidence type="ECO:0000256" key="5">
    <source>
        <dbReference type="SAM" id="Phobius"/>
    </source>
</evidence>
<sequence>MEDIDPGLARERTTLAWFRTALAFVAVGGIILRAAPVVGGLTLGMGAVIYLAGRAAAPAWPLTPERRRHVLILITVTVVLVSMIALVTIFFAAETLFPIP</sequence>
<feature type="transmembrane region" description="Helical" evidence="5">
    <location>
        <begin position="16"/>
        <end position="35"/>
    </location>
</feature>
<gene>
    <name evidence="7" type="ORF">FHX41_5697</name>
</gene>
<dbReference type="Proteomes" id="UP000316706">
    <property type="component" value="Unassembled WGS sequence"/>
</dbReference>
<feature type="transmembrane region" description="Helical" evidence="5">
    <location>
        <begin position="70"/>
        <end position="93"/>
    </location>
</feature>
<dbReference type="AlphaFoldDB" id="A0A543IMV1"/>
<keyword evidence="2 5" id="KW-0812">Transmembrane</keyword>
<protein>
    <submittedName>
        <fullName evidence="7">Uncharacterized protein DUF202</fullName>
    </submittedName>
</protein>
<dbReference type="Pfam" id="PF02656">
    <property type="entry name" value="DUF202"/>
    <property type="match status" value="1"/>
</dbReference>
<evidence type="ECO:0000256" key="4">
    <source>
        <dbReference type="ARBA" id="ARBA00023136"/>
    </source>
</evidence>
<accession>A0A543IMV1</accession>
<feature type="transmembrane region" description="Helical" evidence="5">
    <location>
        <begin position="41"/>
        <end position="63"/>
    </location>
</feature>
<organism evidence="7 8">
    <name type="scientific">Actinomadura hallensis</name>
    <dbReference type="NCBI Taxonomy" id="337895"/>
    <lineage>
        <taxon>Bacteria</taxon>
        <taxon>Bacillati</taxon>
        <taxon>Actinomycetota</taxon>
        <taxon>Actinomycetes</taxon>
        <taxon>Streptosporangiales</taxon>
        <taxon>Thermomonosporaceae</taxon>
        <taxon>Actinomadura</taxon>
    </lineage>
</organism>
<comment type="subcellular location">
    <subcellularLocation>
        <location evidence="1">Endomembrane system</location>
        <topology evidence="1">Multi-pass membrane protein</topology>
    </subcellularLocation>
</comment>
<reference evidence="7 8" key="1">
    <citation type="submission" date="2019-06" db="EMBL/GenBank/DDBJ databases">
        <title>Sequencing the genomes of 1000 actinobacteria strains.</title>
        <authorList>
            <person name="Klenk H.-P."/>
        </authorList>
    </citation>
    <scope>NUCLEOTIDE SEQUENCE [LARGE SCALE GENOMIC DNA]</scope>
    <source>
        <strain evidence="7 8">DSM 45043</strain>
    </source>
</reference>
<evidence type="ECO:0000256" key="1">
    <source>
        <dbReference type="ARBA" id="ARBA00004127"/>
    </source>
</evidence>
<evidence type="ECO:0000256" key="3">
    <source>
        <dbReference type="ARBA" id="ARBA00022989"/>
    </source>
</evidence>
<dbReference type="GO" id="GO:0012505">
    <property type="term" value="C:endomembrane system"/>
    <property type="evidence" value="ECO:0007669"/>
    <property type="project" value="UniProtKB-SubCell"/>
</dbReference>
<dbReference type="InterPro" id="IPR003807">
    <property type="entry name" value="DUF202"/>
</dbReference>
<proteinExistence type="predicted"/>